<dbReference type="STRING" id="7244.B4LKB1"/>
<evidence type="ECO:0000256" key="4">
    <source>
        <dbReference type="PIRSR" id="PIRSR640255-1"/>
    </source>
</evidence>
<dbReference type="GO" id="GO:0005743">
    <property type="term" value="C:mitochondrial inner membrane"/>
    <property type="evidence" value="ECO:0007669"/>
    <property type="project" value="TreeGrafter"/>
</dbReference>
<dbReference type="PANTHER" id="PTHR13966:SF17">
    <property type="entry name" value="ENDONUCLEASE-RELATED"/>
    <property type="match status" value="1"/>
</dbReference>
<accession>B4LKB1</accession>
<dbReference type="GO" id="GO:0000014">
    <property type="term" value="F:single-stranded DNA endodeoxyribonuclease activity"/>
    <property type="evidence" value="ECO:0007669"/>
    <property type="project" value="TreeGrafter"/>
</dbReference>
<name>B4LKB1_DROVI</name>
<keyword evidence="2" id="KW-0540">Nuclease</keyword>
<evidence type="ECO:0000313" key="8">
    <source>
        <dbReference type="EMBL" id="EDW61702.2"/>
    </source>
</evidence>
<dbReference type="InterPro" id="IPR040255">
    <property type="entry name" value="Non-specific_endonuclease"/>
</dbReference>
<dbReference type="OrthoDB" id="8194122at2759"/>
<evidence type="ECO:0000256" key="1">
    <source>
        <dbReference type="ARBA" id="ARBA00010052"/>
    </source>
</evidence>
<protein>
    <recommendedName>
        <fullName evidence="7">DNA/RNA non-specific endonuclease/pyrophosphatase/phosphodiesterase domain-containing protein</fullName>
    </recommendedName>
</protein>
<dbReference type="InterPro" id="IPR044925">
    <property type="entry name" value="His-Me_finger_sf"/>
</dbReference>
<gene>
    <name evidence="8" type="primary">Dvir\GJ22194</name>
    <name evidence="8" type="ORF">Dvir_GJ22194</name>
</gene>
<feature type="chain" id="PRO_5006457251" description="DNA/RNA non-specific endonuclease/pyrophosphatase/phosphodiesterase domain-containing protein" evidence="6">
    <location>
        <begin position="20"/>
        <end position="346"/>
    </location>
</feature>
<evidence type="ECO:0000259" key="7">
    <source>
        <dbReference type="SMART" id="SM00892"/>
    </source>
</evidence>
<dbReference type="Proteomes" id="UP000008792">
    <property type="component" value="Unassembled WGS sequence"/>
</dbReference>
<dbReference type="GO" id="GO:0005634">
    <property type="term" value="C:nucleus"/>
    <property type="evidence" value="ECO:0007669"/>
    <property type="project" value="TreeGrafter"/>
</dbReference>
<dbReference type="AlphaFoldDB" id="B4LKB1"/>
<evidence type="ECO:0000256" key="2">
    <source>
        <dbReference type="ARBA" id="ARBA00022722"/>
    </source>
</evidence>
<dbReference type="FunCoup" id="B4LKB1">
    <property type="interactions" value="2"/>
</dbReference>
<keyword evidence="3" id="KW-0255">Endonuclease</keyword>
<dbReference type="SUPFAM" id="SSF54060">
    <property type="entry name" value="His-Me finger endonucleases"/>
    <property type="match status" value="1"/>
</dbReference>
<dbReference type="PANTHER" id="PTHR13966">
    <property type="entry name" value="ENDONUCLEASE RELATED"/>
    <property type="match status" value="1"/>
</dbReference>
<keyword evidence="6" id="KW-0732">Signal</keyword>
<proteinExistence type="inferred from homology"/>
<evidence type="ECO:0000256" key="3">
    <source>
        <dbReference type="ARBA" id="ARBA00022759"/>
    </source>
</evidence>
<dbReference type="InterPro" id="IPR001604">
    <property type="entry name" value="Endo_G_ENPP1-like_dom"/>
</dbReference>
<feature type="active site" description="Proton acceptor" evidence="4">
    <location>
        <position position="199"/>
    </location>
</feature>
<dbReference type="eggNOG" id="ENOG502T8DK">
    <property type="taxonomic scope" value="Eukaryota"/>
</dbReference>
<comment type="similarity">
    <text evidence="1">Belongs to the DNA/RNA non-specific endonuclease family.</text>
</comment>
<evidence type="ECO:0000256" key="5">
    <source>
        <dbReference type="PIRSR" id="PIRSR640255-2"/>
    </source>
</evidence>
<organism evidence="8 9">
    <name type="scientific">Drosophila virilis</name>
    <name type="common">Fruit fly</name>
    <dbReference type="NCBI Taxonomy" id="7244"/>
    <lineage>
        <taxon>Eukaryota</taxon>
        <taxon>Metazoa</taxon>
        <taxon>Ecdysozoa</taxon>
        <taxon>Arthropoda</taxon>
        <taxon>Hexapoda</taxon>
        <taxon>Insecta</taxon>
        <taxon>Pterygota</taxon>
        <taxon>Neoptera</taxon>
        <taxon>Endopterygota</taxon>
        <taxon>Diptera</taxon>
        <taxon>Brachycera</taxon>
        <taxon>Muscomorpha</taxon>
        <taxon>Ephydroidea</taxon>
        <taxon>Drosophilidae</taxon>
        <taxon>Drosophila</taxon>
    </lineage>
</organism>
<feature type="signal peptide" evidence="6">
    <location>
        <begin position="1"/>
        <end position="19"/>
    </location>
</feature>
<feature type="domain" description="DNA/RNA non-specific endonuclease/pyrophosphatase/phosphodiesterase" evidence="7">
    <location>
        <begin position="117"/>
        <end position="344"/>
    </location>
</feature>
<reference evidence="8 9" key="1">
    <citation type="journal article" date="2007" name="Nature">
        <title>Evolution of genes and genomes on the Drosophila phylogeny.</title>
        <authorList>
            <consortium name="Drosophila 12 Genomes Consortium"/>
            <person name="Clark A.G."/>
            <person name="Eisen M.B."/>
            <person name="Smith D.R."/>
            <person name="Bergman C.M."/>
            <person name="Oliver B."/>
            <person name="Markow T.A."/>
            <person name="Kaufman T.C."/>
            <person name="Kellis M."/>
            <person name="Gelbart W."/>
            <person name="Iyer V.N."/>
            <person name="Pollard D.A."/>
            <person name="Sackton T.B."/>
            <person name="Larracuente A.M."/>
            <person name="Singh N.D."/>
            <person name="Abad J.P."/>
            <person name="Abt D.N."/>
            <person name="Adryan B."/>
            <person name="Aguade M."/>
            <person name="Akashi H."/>
            <person name="Anderson W.W."/>
            <person name="Aquadro C.F."/>
            <person name="Ardell D.H."/>
            <person name="Arguello R."/>
            <person name="Artieri C.G."/>
            <person name="Barbash D.A."/>
            <person name="Barker D."/>
            <person name="Barsanti P."/>
            <person name="Batterham P."/>
            <person name="Batzoglou S."/>
            <person name="Begun D."/>
            <person name="Bhutkar A."/>
            <person name="Blanco E."/>
            <person name="Bosak S.A."/>
            <person name="Bradley R.K."/>
            <person name="Brand A.D."/>
            <person name="Brent M.R."/>
            <person name="Brooks A.N."/>
            <person name="Brown R.H."/>
            <person name="Butlin R.K."/>
            <person name="Caggese C."/>
            <person name="Calvi B.R."/>
            <person name="Bernardo de Carvalho A."/>
            <person name="Caspi A."/>
            <person name="Castrezana S."/>
            <person name="Celniker S.E."/>
            <person name="Chang J.L."/>
            <person name="Chapple C."/>
            <person name="Chatterji S."/>
            <person name="Chinwalla A."/>
            <person name="Civetta A."/>
            <person name="Clifton S.W."/>
            <person name="Comeron J.M."/>
            <person name="Costello J.C."/>
            <person name="Coyne J.A."/>
            <person name="Daub J."/>
            <person name="David R.G."/>
            <person name="Delcher A.L."/>
            <person name="Delehaunty K."/>
            <person name="Do C.B."/>
            <person name="Ebling H."/>
            <person name="Edwards K."/>
            <person name="Eickbush T."/>
            <person name="Evans J.D."/>
            <person name="Filipski A."/>
            <person name="Findeiss S."/>
            <person name="Freyhult E."/>
            <person name="Fulton L."/>
            <person name="Fulton R."/>
            <person name="Garcia A.C."/>
            <person name="Gardiner A."/>
            <person name="Garfield D.A."/>
            <person name="Garvin B.E."/>
            <person name="Gibson G."/>
            <person name="Gilbert D."/>
            <person name="Gnerre S."/>
            <person name="Godfrey J."/>
            <person name="Good R."/>
            <person name="Gotea V."/>
            <person name="Gravely B."/>
            <person name="Greenberg A.J."/>
            <person name="Griffiths-Jones S."/>
            <person name="Gross S."/>
            <person name="Guigo R."/>
            <person name="Gustafson E.A."/>
            <person name="Haerty W."/>
            <person name="Hahn M.W."/>
            <person name="Halligan D.L."/>
            <person name="Halpern A.L."/>
            <person name="Halter G.M."/>
            <person name="Han M.V."/>
            <person name="Heger A."/>
            <person name="Hillier L."/>
            <person name="Hinrichs A.S."/>
            <person name="Holmes I."/>
            <person name="Hoskins R.A."/>
            <person name="Hubisz M.J."/>
            <person name="Hultmark D."/>
            <person name="Huntley M.A."/>
            <person name="Jaffe D.B."/>
            <person name="Jagadeeshan S."/>
            <person name="Jeck W.R."/>
            <person name="Johnson J."/>
            <person name="Jones C.D."/>
            <person name="Jordan W.C."/>
            <person name="Karpen G.H."/>
            <person name="Kataoka E."/>
            <person name="Keightley P.D."/>
            <person name="Kheradpour P."/>
            <person name="Kirkness E.F."/>
            <person name="Koerich L.B."/>
            <person name="Kristiansen K."/>
            <person name="Kudrna D."/>
            <person name="Kulathinal R.J."/>
            <person name="Kumar S."/>
            <person name="Kwok R."/>
            <person name="Lander E."/>
            <person name="Langley C.H."/>
            <person name="Lapoint R."/>
            <person name="Lazzaro B.P."/>
            <person name="Lee S.J."/>
            <person name="Levesque L."/>
            <person name="Li R."/>
            <person name="Lin C.F."/>
            <person name="Lin M.F."/>
            <person name="Lindblad-Toh K."/>
            <person name="Llopart A."/>
            <person name="Long M."/>
            <person name="Low L."/>
            <person name="Lozovsky E."/>
            <person name="Lu J."/>
            <person name="Luo M."/>
            <person name="Machado C.A."/>
            <person name="Makalowski W."/>
            <person name="Marzo M."/>
            <person name="Matsuda M."/>
            <person name="Matzkin L."/>
            <person name="McAllister B."/>
            <person name="McBride C.S."/>
            <person name="McKernan B."/>
            <person name="McKernan K."/>
            <person name="Mendez-Lago M."/>
            <person name="Minx P."/>
            <person name="Mollenhauer M.U."/>
            <person name="Montooth K."/>
            <person name="Mount S.M."/>
            <person name="Mu X."/>
            <person name="Myers E."/>
            <person name="Negre B."/>
            <person name="Newfeld S."/>
            <person name="Nielsen R."/>
            <person name="Noor M.A."/>
            <person name="O'Grady P."/>
            <person name="Pachter L."/>
            <person name="Papaceit M."/>
            <person name="Parisi M.J."/>
            <person name="Parisi M."/>
            <person name="Parts L."/>
            <person name="Pedersen J.S."/>
            <person name="Pesole G."/>
            <person name="Phillippy A.M."/>
            <person name="Ponting C.P."/>
            <person name="Pop M."/>
            <person name="Porcelli D."/>
            <person name="Powell J.R."/>
            <person name="Prohaska S."/>
            <person name="Pruitt K."/>
            <person name="Puig M."/>
            <person name="Quesneville H."/>
            <person name="Ram K.R."/>
            <person name="Rand D."/>
            <person name="Rasmussen M.D."/>
            <person name="Reed L.K."/>
            <person name="Reenan R."/>
            <person name="Reily A."/>
            <person name="Remington K.A."/>
            <person name="Rieger T.T."/>
            <person name="Ritchie M.G."/>
            <person name="Robin C."/>
            <person name="Rogers Y.H."/>
            <person name="Rohde C."/>
            <person name="Rozas J."/>
            <person name="Rubenfield M.J."/>
            <person name="Ruiz A."/>
            <person name="Russo S."/>
            <person name="Salzberg S.L."/>
            <person name="Sanchez-Gracia A."/>
            <person name="Saranga D.J."/>
            <person name="Sato H."/>
            <person name="Schaeffer S.W."/>
            <person name="Schatz M.C."/>
            <person name="Schlenke T."/>
            <person name="Schwartz R."/>
            <person name="Segarra C."/>
            <person name="Singh R.S."/>
            <person name="Sirot L."/>
            <person name="Sirota M."/>
            <person name="Sisneros N.B."/>
            <person name="Smith C.D."/>
            <person name="Smith T.F."/>
            <person name="Spieth J."/>
            <person name="Stage D.E."/>
            <person name="Stark A."/>
            <person name="Stephan W."/>
            <person name="Strausberg R.L."/>
            <person name="Strempel S."/>
            <person name="Sturgill D."/>
            <person name="Sutton G."/>
            <person name="Sutton G.G."/>
            <person name="Tao W."/>
            <person name="Teichmann S."/>
            <person name="Tobari Y.N."/>
            <person name="Tomimura Y."/>
            <person name="Tsolas J.M."/>
            <person name="Valente V.L."/>
            <person name="Venter E."/>
            <person name="Venter J.C."/>
            <person name="Vicario S."/>
            <person name="Vieira F.G."/>
            <person name="Vilella A.J."/>
            <person name="Villasante A."/>
            <person name="Walenz B."/>
            <person name="Wang J."/>
            <person name="Wasserman M."/>
            <person name="Watts T."/>
            <person name="Wilson D."/>
            <person name="Wilson R.K."/>
            <person name="Wing R.A."/>
            <person name="Wolfner M.F."/>
            <person name="Wong A."/>
            <person name="Wong G.K."/>
            <person name="Wu C.I."/>
            <person name="Wu G."/>
            <person name="Yamamoto D."/>
            <person name="Yang H.P."/>
            <person name="Yang S.P."/>
            <person name="Yorke J.A."/>
            <person name="Yoshida K."/>
            <person name="Zdobnov E."/>
            <person name="Zhang P."/>
            <person name="Zhang Y."/>
            <person name="Zimin A.V."/>
            <person name="Baldwin J."/>
            <person name="Abdouelleil A."/>
            <person name="Abdulkadir J."/>
            <person name="Abebe A."/>
            <person name="Abera B."/>
            <person name="Abreu J."/>
            <person name="Acer S.C."/>
            <person name="Aftuck L."/>
            <person name="Alexander A."/>
            <person name="An P."/>
            <person name="Anderson E."/>
            <person name="Anderson S."/>
            <person name="Arachi H."/>
            <person name="Azer M."/>
            <person name="Bachantsang P."/>
            <person name="Barry A."/>
            <person name="Bayul T."/>
            <person name="Berlin A."/>
            <person name="Bessette D."/>
            <person name="Bloom T."/>
            <person name="Blye J."/>
            <person name="Boguslavskiy L."/>
            <person name="Bonnet C."/>
            <person name="Boukhgalter B."/>
            <person name="Bourzgui I."/>
            <person name="Brown A."/>
            <person name="Cahill P."/>
            <person name="Channer S."/>
            <person name="Cheshatsang Y."/>
            <person name="Chuda L."/>
            <person name="Citroen M."/>
            <person name="Collymore A."/>
            <person name="Cooke P."/>
            <person name="Costello M."/>
            <person name="D'Aco K."/>
            <person name="Daza R."/>
            <person name="De Haan G."/>
            <person name="DeGray S."/>
            <person name="DeMaso C."/>
            <person name="Dhargay N."/>
            <person name="Dooley K."/>
            <person name="Dooley E."/>
            <person name="Doricent M."/>
            <person name="Dorje P."/>
            <person name="Dorjee K."/>
            <person name="Dupes A."/>
            <person name="Elong R."/>
            <person name="Falk J."/>
            <person name="Farina A."/>
            <person name="Faro S."/>
            <person name="Ferguson D."/>
            <person name="Fisher S."/>
            <person name="Foley C.D."/>
            <person name="Franke A."/>
            <person name="Friedrich D."/>
            <person name="Gadbois L."/>
            <person name="Gearin G."/>
            <person name="Gearin C.R."/>
            <person name="Giannoukos G."/>
            <person name="Goode T."/>
            <person name="Graham J."/>
            <person name="Grandbois E."/>
            <person name="Grewal S."/>
            <person name="Gyaltsen K."/>
            <person name="Hafez N."/>
            <person name="Hagos B."/>
            <person name="Hall J."/>
            <person name="Henson C."/>
            <person name="Hollinger A."/>
            <person name="Honan T."/>
            <person name="Huard M.D."/>
            <person name="Hughes L."/>
            <person name="Hurhula B."/>
            <person name="Husby M.E."/>
            <person name="Kamat A."/>
            <person name="Kanga B."/>
            <person name="Kashin S."/>
            <person name="Khazanovich D."/>
            <person name="Kisner P."/>
            <person name="Lance K."/>
            <person name="Lara M."/>
            <person name="Lee W."/>
            <person name="Lennon N."/>
            <person name="Letendre F."/>
            <person name="LeVine R."/>
            <person name="Lipovsky A."/>
            <person name="Liu X."/>
            <person name="Liu J."/>
            <person name="Liu S."/>
            <person name="Lokyitsang T."/>
            <person name="Lokyitsang Y."/>
            <person name="Lubonja R."/>
            <person name="Lui A."/>
            <person name="MacDonald P."/>
            <person name="Magnisalis V."/>
            <person name="Maru K."/>
            <person name="Matthews C."/>
            <person name="McCusker W."/>
            <person name="McDonough S."/>
            <person name="Mehta T."/>
            <person name="Meldrim J."/>
            <person name="Meneus L."/>
            <person name="Mihai O."/>
            <person name="Mihalev A."/>
            <person name="Mihova T."/>
            <person name="Mittelman R."/>
            <person name="Mlenga V."/>
            <person name="Montmayeur A."/>
            <person name="Mulrain L."/>
            <person name="Navidi A."/>
            <person name="Naylor J."/>
            <person name="Negash T."/>
            <person name="Nguyen T."/>
            <person name="Nguyen N."/>
            <person name="Nicol R."/>
            <person name="Norbu C."/>
            <person name="Norbu N."/>
            <person name="Novod N."/>
            <person name="O'Neill B."/>
            <person name="Osman S."/>
            <person name="Markiewicz E."/>
            <person name="Oyono O.L."/>
            <person name="Patti C."/>
            <person name="Phunkhang P."/>
            <person name="Pierre F."/>
            <person name="Priest M."/>
            <person name="Raghuraman S."/>
            <person name="Rege F."/>
            <person name="Reyes R."/>
            <person name="Rise C."/>
            <person name="Rogov P."/>
            <person name="Ross K."/>
            <person name="Ryan E."/>
            <person name="Settipalli S."/>
            <person name="Shea T."/>
            <person name="Sherpa N."/>
            <person name="Shi L."/>
            <person name="Shih D."/>
            <person name="Sparrow T."/>
            <person name="Spaulding J."/>
            <person name="Stalker J."/>
            <person name="Stange-Thomann N."/>
            <person name="Stavropoulos S."/>
            <person name="Stone C."/>
            <person name="Strader C."/>
            <person name="Tesfaye S."/>
            <person name="Thomson T."/>
            <person name="Thoulutsang Y."/>
            <person name="Thoulutsang D."/>
            <person name="Topham K."/>
            <person name="Topping I."/>
            <person name="Tsamla T."/>
            <person name="Vassiliev H."/>
            <person name="Vo A."/>
            <person name="Wangchuk T."/>
            <person name="Wangdi T."/>
            <person name="Weiand M."/>
            <person name="Wilkinson J."/>
            <person name="Wilson A."/>
            <person name="Yadav S."/>
            <person name="Young G."/>
            <person name="Yu Q."/>
            <person name="Zembek L."/>
            <person name="Zhong D."/>
            <person name="Zimmer A."/>
            <person name="Zwirko Z."/>
            <person name="Jaffe D.B."/>
            <person name="Alvarez P."/>
            <person name="Brockman W."/>
            <person name="Butler J."/>
            <person name="Chin C."/>
            <person name="Gnerre S."/>
            <person name="Grabherr M."/>
            <person name="Kleber M."/>
            <person name="Mauceli E."/>
            <person name="MacCallum I."/>
        </authorList>
    </citation>
    <scope>NUCLEOTIDE SEQUENCE [LARGE SCALE GENOMIC DNA]</scope>
    <source>
        <strain evidence="9">Tucson 15010-1051.87</strain>
    </source>
</reference>
<keyword evidence="8" id="KW-0378">Hydrolase</keyword>
<dbReference type="GO" id="GO:0046872">
    <property type="term" value="F:metal ion binding"/>
    <property type="evidence" value="ECO:0007669"/>
    <property type="project" value="UniProtKB-KW"/>
</dbReference>
<dbReference type="Pfam" id="PF01223">
    <property type="entry name" value="Endonuclease_NS"/>
    <property type="match status" value="1"/>
</dbReference>
<dbReference type="InParanoid" id="B4LKB1"/>
<dbReference type="EMBL" id="CH940648">
    <property type="protein sequence ID" value="EDW61702.2"/>
    <property type="molecule type" value="Genomic_DNA"/>
</dbReference>
<evidence type="ECO:0000256" key="6">
    <source>
        <dbReference type="SAM" id="SignalP"/>
    </source>
</evidence>
<dbReference type="GO" id="GO:0006309">
    <property type="term" value="P:apoptotic DNA fragmentation"/>
    <property type="evidence" value="ECO:0007669"/>
    <property type="project" value="TreeGrafter"/>
</dbReference>
<dbReference type="GO" id="GO:0003676">
    <property type="term" value="F:nucleic acid binding"/>
    <property type="evidence" value="ECO:0007669"/>
    <property type="project" value="InterPro"/>
</dbReference>
<sequence length="346" mass="39179">MKCLTIIVILLLCVLGSQADCQITRHMVENTNRIFTYRDEGGALQLLRTERVPSGMLLYMYCSVTDVLETQCQDNGQFTLALPMSCATPMRSTVAKSRDAACPQTLYIVGYSLEGKQLELYRSCHDGQEGRVLYAESDVYYKSFFAKRPWVEFETDQIVTPAEAAAYMKRNTHDAFNCIFGDKQQYLPSPSDLVINRGHLVASADFLFCDQMASTFRYLNVVPQFKSINDGNWEKIERWLRSQVPATTPFRIKTGGIDVLTLQDVQGDERSAYLSGSKLPVPLWIYKTVRDINGNGIYVFLSYNNKFERDRPGILHSCQSVACPLSLPNNPSDGFIFCCNPDNFPY</sequence>
<dbReference type="GO" id="GO:0004521">
    <property type="term" value="F:RNA endonuclease activity"/>
    <property type="evidence" value="ECO:0007669"/>
    <property type="project" value="TreeGrafter"/>
</dbReference>
<dbReference type="Gene3D" id="3.40.570.10">
    <property type="entry name" value="Extracellular Endonuclease, subunit A"/>
    <property type="match status" value="1"/>
</dbReference>
<dbReference type="HOGENOM" id="CLU_048495_0_0_1"/>
<keyword evidence="5" id="KW-0479">Metal-binding</keyword>
<keyword evidence="9" id="KW-1185">Reference proteome</keyword>
<dbReference type="InterPro" id="IPR044929">
    <property type="entry name" value="DNA/RNA_non-sp_Endonuclease_sf"/>
</dbReference>
<feature type="binding site" evidence="5">
    <location>
        <position position="229"/>
    </location>
    <ligand>
        <name>Mg(2+)</name>
        <dbReference type="ChEBI" id="CHEBI:18420"/>
        <note>catalytic</note>
    </ligand>
</feature>
<evidence type="ECO:0000313" key="9">
    <source>
        <dbReference type="Proteomes" id="UP000008792"/>
    </source>
</evidence>
<dbReference type="SMART" id="SM00892">
    <property type="entry name" value="Endonuclease_NS"/>
    <property type="match status" value="1"/>
</dbReference>